<evidence type="ECO:0000256" key="4">
    <source>
        <dbReference type="PROSITE-ProRule" id="PRU00325"/>
    </source>
</evidence>
<dbReference type="SMART" id="SM00575">
    <property type="entry name" value="ZnF_PMZ"/>
    <property type="match status" value="1"/>
</dbReference>
<evidence type="ECO:0000259" key="5">
    <source>
        <dbReference type="PROSITE" id="PS50966"/>
    </source>
</evidence>
<keyword evidence="1" id="KW-0479">Metal-binding</keyword>
<keyword evidence="3" id="KW-0862">Zinc</keyword>
<accession>A0A3Q7Y3K7</accession>
<dbReference type="PROSITE" id="PS50966">
    <property type="entry name" value="ZF_SWIM"/>
    <property type="match status" value="1"/>
</dbReference>
<evidence type="ECO:0000256" key="1">
    <source>
        <dbReference type="ARBA" id="ARBA00022723"/>
    </source>
</evidence>
<evidence type="ECO:0000313" key="8">
    <source>
        <dbReference type="RefSeq" id="XP_027192696.1"/>
    </source>
</evidence>
<dbReference type="GeneID" id="105852965"/>
<dbReference type="STRING" id="3827.A0A3Q7Y3K7"/>
<dbReference type="OrthoDB" id="1421411at2759"/>
<dbReference type="RefSeq" id="XP_027190524.1">
    <property type="nucleotide sequence ID" value="XM_027334723.1"/>
</dbReference>
<dbReference type="InterPro" id="IPR007527">
    <property type="entry name" value="Znf_SWIM"/>
</dbReference>
<proteinExistence type="predicted"/>
<keyword evidence="6" id="KW-1185">Reference proteome</keyword>
<organism evidence="6 8">
    <name type="scientific">Cicer arietinum</name>
    <name type="common">Chickpea</name>
    <name type="synonym">Garbanzo</name>
    <dbReference type="NCBI Taxonomy" id="3827"/>
    <lineage>
        <taxon>Eukaryota</taxon>
        <taxon>Viridiplantae</taxon>
        <taxon>Streptophyta</taxon>
        <taxon>Embryophyta</taxon>
        <taxon>Tracheophyta</taxon>
        <taxon>Spermatophyta</taxon>
        <taxon>Magnoliopsida</taxon>
        <taxon>eudicotyledons</taxon>
        <taxon>Gunneridae</taxon>
        <taxon>Pentapetalae</taxon>
        <taxon>rosids</taxon>
        <taxon>fabids</taxon>
        <taxon>Fabales</taxon>
        <taxon>Fabaceae</taxon>
        <taxon>Papilionoideae</taxon>
        <taxon>50 kb inversion clade</taxon>
        <taxon>NPAAA clade</taxon>
        <taxon>Hologalegina</taxon>
        <taxon>IRL clade</taxon>
        <taxon>Cicereae</taxon>
        <taxon>Cicer</taxon>
    </lineage>
</organism>
<dbReference type="Proteomes" id="UP000087171">
    <property type="component" value="Chromosome Ca1"/>
</dbReference>
<dbReference type="InterPro" id="IPR018289">
    <property type="entry name" value="MULE_transposase_dom"/>
</dbReference>
<dbReference type="InterPro" id="IPR006564">
    <property type="entry name" value="Znf_PMZ"/>
</dbReference>
<dbReference type="AlphaFoldDB" id="A0A3Q7Y3K7"/>
<dbReference type="PANTHER" id="PTHR31973">
    <property type="entry name" value="POLYPROTEIN, PUTATIVE-RELATED"/>
    <property type="match status" value="1"/>
</dbReference>
<dbReference type="Proteomes" id="UP000087171">
    <property type="component" value="Chromosome Ca5"/>
</dbReference>
<dbReference type="KEGG" id="cam:105852176"/>
<evidence type="ECO:0000256" key="2">
    <source>
        <dbReference type="ARBA" id="ARBA00022771"/>
    </source>
</evidence>
<dbReference type="KEGG" id="cam:105852965"/>
<feature type="domain" description="SWIM-type" evidence="5">
    <location>
        <begin position="368"/>
        <end position="400"/>
    </location>
</feature>
<dbReference type="RefSeq" id="XP_027192696.1">
    <property type="nucleotide sequence ID" value="XM_027336895.1"/>
</dbReference>
<protein>
    <submittedName>
        <fullName evidence="7">Uncharacterized protein LOC105852176</fullName>
    </submittedName>
    <submittedName>
        <fullName evidence="8">Uncharacterized protein LOC105852965</fullName>
    </submittedName>
</protein>
<dbReference type="Pfam" id="PF04434">
    <property type="entry name" value="SWIM"/>
    <property type="match status" value="1"/>
</dbReference>
<dbReference type="Pfam" id="PF10551">
    <property type="entry name" value="MULE"/>
    <property type="match status" value="1"/>
</dbReference>
<reference evidence="6" key="1">
    <citation type="journal article" date="2013" name="Nat. Biotechnol.">
        <title>Draft genome sequence of chickpea (Cicer arietinum) provides a resource for trait improvement.</title>
        <authorList>
            <person name="Varshney R.K."/>
            <person name="Song C."/>
            <person name="Saxena R.K."/>
            <person name="Azam S."/>
            <person name="Yu S."/>
            <person name="Sharpe A.G."/>
            <person name="Cannon S."/>
            <person name="Baek J."/>
            <person name="Rosen B.D."/>
            <person name="Tar'an B."/>
            <person name="Millan T."/>
            <person name="Zhang X."/>
            <person name="Ramsay L.D."/>
            <person name="Iwata A."/>
            <person name="Wang Y."/>
            <person name="Nelson W."/>
            <person name="Farmer A.D."/>
            <person name="Gaur P.M."/>
            <person name="Soderlund C."/>
            <person name="Penmetsa R.V."/>
            <person name="Xu C."/>
            <person name="Bharti A.K."/>
            <person name="He W."/>
            <person name="Winter P."/>
            <person name="Zhao S."/>
            <person name="Hane J.K."/>
            <person name="Carrasquilla-Garcia N."/>
            <person name="Condie J.A."/>
            <person name="Upadhyaya H.D."/>
            <person name="Luo M.C."/>
            <person name="Thudi M."/>
            <person name="Gowda C.L."/>
            <person name="Singh N.P."/>
            <person name="Lichtenzveig J."/>
            <person name="Gali K.K."/>
            <person name="Rubio J."/>
            <person name="Nadarajan N."/>
            <person name="Dolezel J."/>
            <person name="Bansal K.C."/>
            <person name="Xu X."/>
            <person name="Edwards D."/>
            <person name="Zhang G."/>
            <person name="Kahl G."/>
            <person name="Gil J."/>
            <person name="Singh K.B."/>
            <person name="Datta S.K."/>
            <person name="Jackson S.A."/>
            <person name="Wang J."/>
            <person name="Cook D.R."/>
        </authorList>
    </citation>
    <scope>NUCLEOTIDE SEQUENCE [LARGE SCALE GENOMIC DNA]</scope>
    <source>
        <strain evidence="6">cv. CDC Frontier</strain>
    </source>
</reference>
<evidence type="ECO:0000256" key="3">
    <source>
        <dbReference type="ARBA" id="ARBA00022833"/>
    </source>
</evidence>
<reference evidence="7 8" key="2">
    <citation type="submission" date="2025-04" db="UniProtKB">
        <authorList>
            <consortium name="RefSeq"/>
        </authorList>
    </citation>
    <scope>IDENTIFICATION</scope>
    <source>
        <tissue evidence="7 8">Etiolated seedlings</tissue>
    </source>
</reference>
<dbReference type="GO" id="GO:0008270">
    <property type="term" value="F:zinc ion binding"/>
    <property type="evidence" value="ECO:0007669"/>
    <property type="project" value="UniProtKB-KW"/>
</dbReference>
<gene>
    <name evidence="8" type="primary">LOC105852965</name>
    <name evidence="7" type="synonym">LOC105852176</name>
</gene>
<evidence type="ECO:0000313" key="7">
    <source>
        <dbReference type="RefSeq" id="XP_027190524.1"/>
    </source>
</evidence>
<dbReference type="PANTHER" id="PTHR31973:SF195">
    <property type="entry name" value="MUDR FAMILY TRANSPOSASE"/>
    <property type="match status" value="1"/>
</dbReference>
<keyword evidence="2 4" id="KW-0863">Zinc-finger</keyword>
<evidence type="ECO:0000313" key="6">
    <source>
        <dbReference type="Proteomes" id="UP000087171"/>
    </source>
</evidence>
<name>A0A3Q7Y3K7_CICAR</name>
<sequence length="497" mass="57250">MDPSIKVKVIIAQIQALYNYTISYRKAWLGKNKAIEQIYGNWEESYNQLPRWLLVMRTFAPGTIIKMETIPAYNEHGLINGMTIFHRLFWAYVPCISAFKFCKPIVQVDGTWLYGKYKGTLLVAVAQDGNDNIIPIAYALVEGETKEAWGFFFRNLRSHVTPQANICLISDRHESIKSAYNNLNNGWQHPPSKHVFCVRHIAQNFAREFKDNALKNKVISMGYSMNESTYRYYRREIGIVNPEALKWLDNIPRQDWIQAFDGGSRWGQMTTNLVKSMNVVLKEPRNLPITALVQSTYYKTGTLFPTMAKQHASILASGQIYTEKCMTFMKSEIRKSNSHRVDCFDRSNHTFMVHETVVPKEGRPIGHFSINLPNKWCDCGKYQAKHMPCSHVIAACSSIKYDYWSLISEVYKVETVLKVYSEAFQPIPNEGYWPQYEGVKVCHNPLMRRVKKGRPKTKRIRTEMDTTDRVPRKCGLCRVSGHTKKHCPNAAGTSTQN</sequence>